<feature type="domain" description="DUF4190" evidence="3">
    <location>
        <begin position="40"/>
        <end position="93"/>
    </location>
</feature>
<evidence type="ECO:0000256" key="2">
    <source>
        <dbReference type="SAM" id="Phobius"/>
    </source>
</evidence>
<keyword evidence="2" id="KW-0812">Transmembrane</keyword>
<dbReference type="RefSeq" id="WP_088960402.1">
    <property type="nucleotide sequence ID" value="NZ_LT607410.1"/>
</dbReference>
<name>A0A1C4VYM4_9ACTN</name>
<feature type="transmembrane region" description="Helical" evidence="2">
    <location>
        <begin position="75"/>
        <end position="99"/>
    </location>
</feature>
<organism evidence="4 5">
    <name type="scientific">Micromonospora purpureochromogenes</name>
    <dbReference type="NCBI Taxonomy" id="47872"/>
    <lineage>
        <taxon>Bacteria</taxon>
        <taxon>Bacillati</taxon>
        <taxon>Actinomycetota</taxon>
        <taxon>Actinomycetes</taxon>
        <taxon>Micromonosporales</taxon>
        <taxon>Micromonosporaceae</taxon>
        <taxon>Micromonospora</taxon>
    </lineage>
</organism>
<dbReference type="EMBL" id="LT607410">
    <property type="protein sequence ID" value="SCE89093.1"/>
    <property type="molecule type" value="Genomic_DNA"/>
</dbReference>
<keyword evidence="2" id="KW-1133">Transmembrane helix</keyword>
<gene>
    <name evidence="4" type="ORF">GA0074696_1488</name>
</gene>
<evidence type="ECO:0000313" key="4">
    <source>
        <dbReference type="EMBL" id="SCE89093.1"/>
    </source>
</evidence>
<evidence type="ECO:0000256" key="1">
    <source>
        <dbReference type="SAM" id="MobiDB-lite"/>
    </source>
</evidence>
<dbReference type="Proteomes" id="UP000198228">
    <property type="component" value="Chromosome I"/>
</dbReference>
<reference evidence="4 5" key="1">
    <citation type="submission" date="2016-06" db="EMBL/GenBank/DDBJ databases">
        <authorList>
            <person name="Kjaerup R.B."/>
            <person name="Dalgaard T.S."/>
            <person name="Juul-Madsen H.R."/>
        </authorList>
    </citation>
    <scope>NUCLEOTIDE SEQUENCE [LARGE SCALE GENOMIC DNA]</scope>
    <source>
        <strain evidence="4 5">DSM 43821</strain>
    </source>
</reference>
<evidence type="ECO:0000313" key="5">
    <source>
        <dbReference type="Proteomes" id="UP000198228"/>
    </source>
</evidence>
<sequence>MTTDDTRSRQPPSPGLAEAAAGEWEPWAGSRPSHGRMNRLAVAAFVLGLLGGVLGAVVGVVALRRIRRTGDRGRGLAVAGLVLCGVWALALALVLTGVVSRPDPPVGVRGLQAGDCFRVDDTPTGTRTAPEEVTTVPCTAPHDAELVDRLPAYVRHAGEAYPGTAALSARAETACRQQQRSYVLDPLSLPADVRLRWYVPSRVEWPTYPQITCYLAAGSTPLTRQLRQDATVVRPEQLAYLMATRELDDARAVLAAQGPTAAPDELRAMLARTATANGRFWLALSAQAWPAQVKEPMEKLIAEAQEAGAHWRDAEKTADRDQALRLVAQAEQRREPQTELAVRRALGLSTVQGEPAR</sequence>
<dbReference type="Pfam" id="PF13828">
    <property type="entry name" value="DUF4190"/>
    <property type="match status" value="1"/>
</dbReference>
<feature type="region of interest" description="Disordered" evidence="1">
    <location>
        <begin position="1"/>
        <end position="20"/>
    </location>
</feature>
<evidence type="ECO:0000259" key="3">
    <source>
        <dbReference type="Pfam" id="PF13828"/>
    </source>
</evidence>
<dbReference type="InterPro" id="IPR025241">
    <property type="entry name" value="DUF4190"/>
</dbReference>
<feature type="transmembrane region" description="Helical" evidence="2">
    <location>
        <begin position="40"/>
        <end position="63"/>
    </location>
</feature>
<dbReference type="AlphaFoldDB" id="A0A1C4VYM4"/>
<keyword evidence="2" id="KW-0472">Membrane</keyword>
<proteinExistence type="predicted"/>
<accession>A0A1C4VYM4</accession>
<protein>
    <submittedName>
        <fullName evidence="4">Septum formation</fullName>
    </submittedName>
</protein>